<proteinExistence type="predicted"/>
<dbReference type="Proteomes" id="UP000195273">
    <property type="component" value="Chromosome"/>
</dbReference>
<feature type="domain" description="MOSC" evidence="1">
    <location>
        <begin position="28"/>
        <end position="183"/>
    </location>
</feature>
<dbReference type="GO" id="GO:0030151">
    <property type="term" value="F:molybdenum ion binding"/>
    <property type="evidence" value="ECO:0007669"/>
    <property type="project" value="InterPro"/>
</dbReference>
<dbReference type="PANTHER" id="PTHR36930">
    <property type="entry name" value="METAL-SULFUR CLUSTER BIOSYNTHESIS PROTEINS YUAD-RELATED"/>
    <property type="match status" value="1"/>
</dbReference>
<dbReference type="SUPFAM" id="SSF50800">
    <property type="entry name" value="PK beta-barrel domain-like"/>
    <property type="match status" value="1"/>
</dbReference>
<dbReference type="PROSITE" id="PS51340">
    <property type="entry name" value="MOSC"/>
    <property type="match status" value="1"/>
</dbReference>
<evidence type="ECO:0000259" key="1">
    <source>
        <dbReference type="PROSITE" id="PS51340"/>
    </source>
</evidence>
<dbReference type="Pfam" id="PF03473">
    <property type="entry name" value="MOSC"/>
    <property type="match status" value="1"/>
</dbReference>
<reference evidence="2 3" key="1">
    <citation type="submission" date="2017-05" db="EMBL/GenBank/DDBJ databases">
        <title>Genome Sequence of Loktanella vestfoldensis Strain SMR4r Isolated from a Culture of the Diatom Skeletonema marinoi.</title>
        <authorList>
            <person name="Topel M."/>
            <person name="Pinder M.I.M."/>
            <person name="Johansson O.N."/>
            <person name="Kourtchenko O."/>
            <person name="Godhe A."/>
            <person name="Clarke A.K."/>
        </authorList>
    </citation>
    <scope>NUCLEOTIDE SEQUENCE [LARGE SCALE GENOMIC DNA]</scope>
    <source>
        <strain evidence="2 3">SMR4r</strain>
    </source>
</reference>
<protein>
    <submittedName>
        <fullName evidence="2">Putative metal-sulfur cluster biosynthesis proteins YuaD</fullName>
    </submittedName>
</protein>
<sequence>MPALKKTQIIGEVVWLGLVPDREAALTSVAVPQAQLTYAGIPGEAHGGLTRLSCSRVTSQHPRGTEIRNVRQLCVMSAEELALIAADCGLDDLDPAYAGASLVLRGIPDFTHLPPSSRLQFPDGSVIVVDMENQPCHLPAKPINADHPGAGDRFKAAAKGRRGVTAWVEREGHVHVGDAVSLHLPGQRGWQP</sequence>
<dbReference type="GO" id="GO:0030170">
    <property type="term" value="F:pyridoxal phosphate binding"/>
    <property type="evidence" value="ECO:0007669"/>
    <property type="project" value="InterPro"/>
</dbReference>
<dbReference type="KEGG" id="lvs:LOKVESSMR4R_00668"/>
<organism evidence="2 3">
    <name type="scientific">Yoonia vestfoldensis</name>
    <dbReference type="NCBI Taxonomy" id="245188"/>
    <lineage>
        <taxon>Bacteria</taxon>
        <taxon>Pseudomonadati</taxon>
        <taxon>Pseudomonadota</taxon>
        <taxon>Alphaproteobacteria</taxon>
        <taxon>Rhodobacterales</taxon>
        <taxon>Paracoccaceae</taxon>
        <taxon>Yoonia</taxon>
    </lineage>
</organism>
<keyword evidence="3" id="KW-1185">Reference proteome</keyword>
<gene>
    <name evidence="2" type="primary">yuaD</name>
    <name evidence="2" type="ORF">LOKVESSMR4R_00668</name>
</gene>
<evidence type="ECO:0000313" key="2">
    <source>
        <dbReference type="EMBL" id="ARU00004.1"/>
    </source>
</evidence>
<accession>A0A1Y0E8S2</accession>
<name>A0A1Y0E8S2_9RHOB</name>
<dbReference type="STRING" id="1122181.GCA_000382265_01509"/>
<dbReference type="AlphaFoldDB" id="A0A1Y0E8S2"/>
<dbReference type="RefSeq" id="WP_087206290.1">
    <property type="nucleotide sequence ID" value="NZ_CP021431.1"/>
</dbReference>
<dbReference type="InterPro" id="IPR052716">
    <property type="entry name" value="MOSC_domain"/>
</dbReference>
<dbReference type="InterPro" id="IPR005302">
    <property type="entry name" value="MoCF_Sase_C"/>
</dbReference>
<dbReference type="EMBL" id="CP021431">
    <property type="protein sequence ID" value="ARU00004.1"/>
    <property type="molecule type" value="Genomic_DNA"/>
</dbReference>
<dbReference type="Gene3D" id="2.40.33.20">
    <property type="entry name" value="PK beta-barrel domain-like"/>
    <property type="match status" value="1"/>
</dbReference>
<dbReference type="OrthoDB" id="9808413at2"/>
<dbReference type="PANTHER" id="PTHR36930:SF1">
    <property type="entry name" value="MOSC DOMAIN-CONTAINING PROTEIN"/>
    <property type="match status" value="1"/>
</dbReference>
<dbReference type="GO" id="GO:0003824">
    <property type="term" value="F:catalytic activity"/>
    <property type="evidence" value="ECO:0007669"/>
    <property type="project" value="InterPro"/>
</dbReference>
<evidence type="ECO:0000313" key="3">
    <source>
        <dbReference type="Proteomes" id="UP000195273"/>
    </source>
</evidence>
<dbReference type="InterPro" id="IPR011037">
    <property type="entry name" value="Pyrv_Knase-like_insert_dom_sf"/>
</dbReference>